<name>A0A0L8I5E9_OCTBM</name>
<dbReference type="AlphaFoldDB" id="A0A0L8I5E9"/>
<gene>
    <name evidence="1" type="ORF">OCBIM_22033931mg</name>
</gene>
<reference evidence="1" key="1">
    <citation type="submission" date="2015-07" db="EMBL/GenBank/DDBJ databases">
        <title>MeaNS - Measles Nucleotide Surveillance Program.</title>
        <authorList>
            <person name="Tran T."/>
            <person name="Druce J."/>
        </authorList>
    </citation>
    <scope>NUCLEOTIDE SEQUENCE</scope>
    <source>
        <strain evidence="1">UCB-OBI-ISO-001</strain>
        <tissue evidence="1">Gonad</tissue>
    </source>
</reference>
<dbReference type="EMBL" id="KQ416499">
    <property type="protein sequence ID" value="KOF96733.1"/>
    <property type="molecule type" value="Genomic_DNA"/>
</dbReference>
<proteinExistence type="predicted"/>
<accession>A0A0L8I5E9</accession>
<sequence>MLKIYKCRKNFKMATETMTGSQNPQQHCMCYRKCDNMAYIFLVIYLYYD</sequence>
<organism evidence="1">
    <name type="scientific">Octopus bimaculoides</name>
    <name type="common">California two-spotted octopus</name>
    <dbReference type="NCBI Taxonomy" id="37653"/>
    <lineage>
        <taxon>Eukaryota</taxon>
        <taxon>Metazoa</taxon>
        <taxon>Spiralia</taxon>
        <taxon>Lophotrochozoa</taxon>
        <taxon>Mollusca</taxon>
        <taxon>Cephalopoda</taxon>
        <taxon>Coleoidea</taxon>
        <taxon>Octopodiformes</taxon>
        <taxon>Octopoda</taxon>
        <taxon>Incirrata</taxon>
        <taxon>Octopodidae</taxon>
        <taxon>Octopus</taxon>
    </lineage>
</organism>
<evidence type="ECO:0000313" key="1">
    <source>
        <dbReference type="EMBL" id="KOF96733.1"/>
    </source>
</evidence>
<protein>
    <submittedName>
        <fullName evidence="1">Uncharacterized protein</fullName>
    </submittedName>
</protein>